<sequence length="86" mass="9931">MSIENEQLPPEKLLFIDPCNPDGGQFSAGLQPDAAEDREYVAAIARNAEAIKVTRQYIIRARKRSWIRQIWLLLRSLARRINPFSH</sequence>
<reference evidence="2" key="1">
    <citation type="submission" date="2016-02" db="EMBL/GenBank/DDBJ databases">
        <authorList>
            <person name="Wibberg D."/>
        </authorList>
    </citation>
    <scope>NUCLEOTIDE SEQUENCE [LARGE SCALE GENOMIC DNA]</scope>
</reference>
<gene>
    <name evidence="1" type="ORF">FDG2_4188</name>
</gene>
<organism evidence="1 2">
    <name type="scientific">Candidatus Protofrankia californiensis</name>
    <dbReference type="NCBI Taxonomy" id="1839754"/>
    <lineage>
        <taxon>Bacteria</taxon>
        <taxon>Bacillati</taxon>
        <taxon>Actinomycetota</taxon>
        <taxon>Actinomycetes</taxon>
        <taxon>Frankiales</taxon>
        <taxon>Frankiaceae</taxon>
        <taxon>Protofrankia</taxon>
    </lineage>
</organism>
<dbReference type="EMBL" id="FLUV01001755">
    <property type="protein sequence ID" value="SBW24511.1"/>
    <property type="molecule type" value="Genomic_DNA"/>
</dbReference>
<proteinExistence type="predicted"/>
<evidence type="ECO:0000313" key="1">
    <source>
        <dbReference type="EMBL" id="SBW24511.1"/>
    </source>
</evidence>
<protein>
    <submittedName>
        <fullName evidence="1">Uncharacterized protein</fullName>
    </submittedName>
</protein>
<accession>A0A1C3P3X2</accession>
<dbReference type="Proteomes" id="UP000199013">
    <property type="component" value="Unassembled WGS sequence"/>
</dbReference>
<keyword evidence="2" id="KW-1185">Reference proteome</keyword>
<dbReference type="AlphaFoldDB" id="A0A1C3P3X2"/>
<name>A0A1C3P3X2_9ACTN</name>
<evidence type="ECO:0000313" key="2">
    <source>
        <dbReference type="Proteomes" id="UP000199013"/>
    </source>
</evidence>